<organism evidence="2 3">
    <name type="scientific">Niastella soli</name>
    <dbReference type="NCBI Taxonomy" id="2821487"/>
    <lineage>
        <taxon>Bacteria</taxon>
        <taxon>Pseudomonadati</taxon>
        <taxon>Bacteroidota</taxon>
        <taxon>Chitinophagia</taxon>
        <taxon>Chitinophagales</taxon>
        <taxon>Chitinophagaceae</taxon>
        <taxon>Niastella</taxon>
    </lineage>
</organism>
<reference evidence="2 3" key="1">
    <citation type="submission" date="2021-03" db="EMBL/GenBank/DDBJ databases">
        <title>Assistant Professor.</title>
        <authorList>
            <person name="Huq M.A."/>
        </authorList>
    </citation>
    <scope>NUCLEOTIDE SEQUENCE [LARGE SCALE GENOMIC DNA]</scope>
    <source>
        <strain evidence="2 3">MAH-29</strain>
    </source>
</reference>
<dbReference type="CDD" id="cd00038">
    <property type="entry name" value="CAP_ED"/>
    <property type="match status" value="1"/>
</dbReference>
<protein>
    <submittedName>
        <fullName evidence="2">Crp/Fnr family transcriptional regulator</fullName>
    </submittedName>
</protein>
<accession>A0ABS3YW00</accession>
<feature type="domain" description="Cyclic nucleotide-binding" evidence="1">
    <location>
        <begin position="10"/>
        <end position="112"/>
    </location>
</feature>
<dbReference type="InterPro" id="IPR018490">
    <property type="entry name" value="cNMP-bd_dom_sf"/>
</dbReference>
<dbReference type="Gene3D" id="2.60.120.10">
    <property type="entry name" value="Jelly Rolls"/>
    <property type="match status" value="1"/>
</dbReference>
<name>A0ABS3YW00_9BACT</name>
<dbReference type="SUPFAM" id="SSF51206">
    <property type="entry name" value="cAMP-binding domain-like"/>
    <property type="match status" value="1"/>
</dbReference>
<dbReference type="PROSITE" id="PS50042">
    <property type="entry name" value="CNMP_BINDING_3"/>
    <property type="match status" value="1"/>
</dbReference>
<keyword evidence="3" id="KW-1185">Reference proteome</keyword>
<dbReference type="Pfam" id="PF00027">
    <property type="entry name" value="cNMP_binding"/>
    <property type="match status" value="1"/>
</dbReference>
<dbReference type="InterPro" id="IPR014710">
    <property type="entry name" value="RmlC-like_jellyroll"/>
</dbReference>
<sequence>MEELLTMLNSIYPLSEELKNHLIQILQRRLLQEGEYLLKPGRICEHVYFVKKGLLRSYEMDENKKEINTWFMSQGDVVFAIDSFLDQTPSTEFIQALQNTTVYYITFKELENTFRDHITFNFNGRVLTNKYYKLSLQREKMMRIPEATDRFNYLVKHFPNLLNVVQDKHLASFLRISPVTISRLRAQNK</sequence>
<evidence type="ECO:0000313" key="2">
    <source>
        <dbReference type="EMBL" id="MBO9202087.1"/>
    </source>
</evidence>
<dbReference type="PANTHER" id="PTHR24567:SF76">
    <property type="entry name" value="CYCLIC NUCLEOTIDE-BINDING DOMAIN PROTEIN"/>
    <property type="match status" value="1"/>
</dbReference>
<evidence type="ECO:0000259" key="1">
    <source>
        <dbReference type="PROSITE" id="PS50042"/>
    </source>
</evidence>
<proteinExistence type="predicted"/>
<dbReference type="RefSeq" id="WP_209140138.1">
    <property type="nucleotide sequence ID" value="NZ_JAGHKO010000004.1"/>
</dbReference>
<dbReference type="EMBL" id="JAGHKO010000004">
    <property type="protein sequence ID" value="MBO9202087.1"/>
    <property type="molecule type" value="Genomic_DNA"/>
</dbReference>
<gene>
    <name evidence="2" type="ORF">J7I42_17515</name>
</gene>
<dbReference type="InterPro" id="IPR050397">
    <property type="entry name" value="Env_Response_Regulators"/>
</dbReference>
<dbReference type="InterPro" id="IPR000595">
    <property type="entry name" value="cNMP-bd_dom"/>
</dbReference>
<dbReference type="PANTHER" id="PTHR24567">
    <property type="entry name" value="CRP FAMILY TRANSCRIPTIONAL REGULATORY PROTEIN"/>
    <property type="match status" value="1"/>
</dbReference>
<dbReference type="Proteomes" id="UP000677244">
    <property type="component" value="Unassembled WGS sequence"/>
</dbReference>
<comment type="caution">
    <text evidence="2">The sequence shown here is derived from an EMBL/GenBank/DDBJ whole genome shotgun (WGS) entry which is preliminary data.</text>
</comment>
<evidence type="ECO:0000313" key="3">
    <source>
        <dbReference type="Proteomes" id="UP000677244"/>
    </source>
</evidence>